<sequence>MNGDDPFEFVQDAPLFIVPRTLEQLRAFREGPKLADLPGVNPSPERERLAVVLDDLATRLLAGGEAHPTKFWVLKQFQESLEIVEGEDTEAREHFGMELERLMEILGIGSSDGVLTHYLGGV</sequence>
<dbReference type="EMBL" id="JANUGX010000018">
    <property type="protein sequence ID" value="MCS0590589.1"/>
    <property type="molecule type" value="Genomic_DNA"/>
</dbReference>
<protein>
    <submittedName>
        <fullName evidence="1">DUF4844 domain-containing protein</fullName>
    </submittedName>
</protein>
<proteinExistence type="predicted"/>
<organism evidence="1 2">
    <name type="scientific">Massilia norwichensis</name>
    <dbReference type="NCBI Taxonomy" id="1442366"/>
    <lineage>
        <taxon>Bacteria</taxon>
        <taxon>Pseudomonadati</taxon>
        <taxon>Pseudomonadota</taxon>
        <taxon>Betaproteobacteria</taxon>
        <taxon>Burkholderiales</taxon>
        <taxon>Oxalobacteraceae</taxon>
        <taxon>Telluria group</taxon>
        <taxon>Massilia</taxon>
    </lineage>
</organism>
<accession>A0ABT2A8S6</accession>
<dbReference type="Pfam" id="PF16133">
    <property type="entry name" value="DUF4844"/>
    <property type="match status" value="1"/>
</dbReference>
<reference evidence="1 2" key="1">
    <citation type="submission" date="2022-08" db="EMBL/GenBank/DDBJ databases">
        <title>Reclassification of Massilia species as members of the genera Telluria, Duganella, Pseudoduganella, Mokoshia gen. nov. and Zemynaea gen. nov. using orthogonal and non-orthogonal genome-based approaches.</title>
        <authorList>
            <person name="Bowman J.P."/>
        </authorList>
    </citation>
    <scope>NUCLEOTIDE SEQUENCE [LARGE SCALE GENOMIC DNA]</scope>
    <source>
        <strain evidence="1 2">LMG 28164</strain>
    </source>
</reference>
<dbReference type="Gene3D" id="1.20.1480.40">
    <property type="entry name" value="Uncharacterised protein PF16133, DUF4844"/>
    <property type="match status" value="1"/>
</dbReference>
<evidence type="ECO:0000313" key="2">
    <source>
        <dbReference type="Proteomes" id="UP001205560"/>
    </source>
</evidence>
<keyword evidence="2" id="KW-1185">Reference proteome</keyword>
<evidence type="ECO:0000313" key="1">
    <source>
        <dbReference type="EMBL" id="MCS0590589.1"/>
    </source>
</evidence>
<dbReference type="Proteomes" id="UP001205560">
    <property type="component" value="Unassembled WGS sequence"/>
</dbReference>
<gene>
    <name evidence="1" type="ORF">NX782_15445</name>
</gene>
<dbReference type="InterPro" id="IPR032301">
    <property type="entry name" value="DUF4844"/>
</dbReference>
<dbReference type="InterPro" id="IPR038360">
    <property type="entry name" value="DUF4844_sf"/>
</dbReference>
<dbReference type="RefSeq" id="WP_258846368.1">
    <property type="nucleotide sequence ID" value="NZ_JANUGX010000018.1"/>
</dbReference>
<comment type="caution">
    <text evidence="1">The sequence shown here is derived from an EMBL/GenBank/DDBJ whole genome shotgun (WGS) entry which is preliminary data.</text>
</comment>
<name>A0ABT2A8S6_9BURK</name>